<feature type="transmembrane region" description="Helical" evidence="8">
    <location>
        <begin position="20"/>
        <end position="43"/>
    </location>
</feature>
<keyword evidence="3" id="KW-0813">Transport</keyword>
<evidence type="ECO:0000256" key="4">
    <source>
        <dbReference type="ARBA" id="ARBA00022544"/>
    </source>
</evidence>
<keyword evidence="5 8" id="KW-0812">Transmembrane</keyword>
<keyword evidence="6 8" id="KW-1133">Transmembrane helix</keyword>
<dbReference type="Pfam" id="PF03845">
    <property type="entry name" value="Spore_permease"/>
    <property type="match status" value="1"/>
</dbReference>
<dbReference type="AlphaFoldDB" id="A0A3M8CU97"/>
<evidence type="ECO:0000256" key="3">
    <source>
        <dbReference type="ARBA" id="ARBA00022448"/>
    </source>
</evidence>
<evidence type="ECO:0000256" key="7">
    <source>
        <dbReference type="ARBA" id="ARBA00023136"/>
    </source>
</evidence>
<dbReference type="GO" id="GO:0016020">
    <property type="term" value="C:membrane"/>
    <property type="evidence" value="ECO:0007669"/>
    <property type="project" value="UniProtKB-SubCell"/>
</dbReference>
<feature type="transmembrane region" description="Helical" evidence="8">
    <location>
        <begin position="149"/>
        <end position="172"/>
    </location>
</feature>
<dbReference type="Proteomes" id="UP000271031">
    <property type="component" value="Unassembled WGS sequence"/>
</dbReference>
<evidence type="ECO:0000256" key="8">
    <source>
        <dbReference type="SAM" id="Phobius"/>
    </source>
</evidence>
<feature type="transmembrane region" description="Helical" evidence="8">
    <location>
        <begin position="125"/>
        <end position="142"/>
    </location>
</feature>
<evidence type="ECO:0000313" key="10">
    <source>
        <dbReference type="Proteomes" id="UP000271031"/>
    </source>
</evidence>
<feature type="transmembrane region" description="Helical" evidence="8">
    <location>
        <begin position="339"/>
        <end position="363"/>
    </location>
</feature>
<dbReference type="PANTHER" id="PTHR34975">
    <property type="entry name" value="SPORE GERMINATION PROTEIN A2"/>
    <property type="match status" value="1"/>
</dbReference>
<organism evidence="9 10">
    <name type="scientific">Brevibacillus fluminis</name>
    <dbReference type="NCBI Taxonomy" id="511487"/>
    <lineage>
        <taxon>Bacteria</taxon>
        <taxon>Bacillati</taxon>
        <taxon>Bacillota</taxon>
        <taxon>Bacilli</taxon>
        <taxon>Bacillales</taxon>
        <taxon>Paenibacillaceae</taxon>
        <taxon>Brevibacillus</taxon>
    </lineage>
</organism>
<feature type="transmembrane region" description="Helical" evidence="8">
    <location>
        <begin position="279"/>
        <end position="298"/>
    </location>
</feature>
<evidence type="ECO:0000256" key="1">
    <source>
        <dbReference type="ARBA" id="ARBA00004141"/>
    </source>
</evidence>
<dbReference type="PANTHER" id="PTHR34975:SF2">
    <property type="entry name" value="SPORE GERMINATION PROTEIN A2"/>
    <property type="match status" value="1"/>
</dbReference>
<evidence type="ECO:0000256" key="6">
    <source>
        <dbReference type="ARBA" id="ARBA00022989"/>
    </source>
</evidence>
<feature type="transmembrane region" description="Helical" evidence="8">
    <location>
        <begin position="49"/>
        <end position="68"/>
    </location>
</feature>
<feature type="transmembrane region" description="Helical" evidence="8">
    <location>
        <begin position="89"/>
        <end position="110"/>
    </location>
</feature>
<accession>A0A3M8CU97</accession>
<gene>
    <name evidence="9" type="ORF">EDM56_29620</name>
</gene>
<name>A0A3M8CU97_9BACL</name>
<sequence length="371" mass="41774">MRQSLGSVGMIHKRISPMLLYCTMMLSIGISNHVLLIPILLHVAKRDAWVGGLLASIPLLLWGMLLLMMLKKLRGRNLMEWIEIRYGKFLWLIISGLMACEFSLMALISFRDLVTWSQVTYLPRTPRIIVALTFIGICFLAAQKGIRAIALSAGLLLPAVIVFGDFVAAANFQVKDYSLLLPVFTHGYGPTIAAMLYTMSSLFEIMFILFIQHHVSKPIKPLALFLLSFILVVLTIGPLTGAIAIFGPFEAAMMRYPAFEQWRMVTLGKFISHLDFFSIYQWISGAFIRTSLMLYLTLDIIGLASKRAKTYTLIVICALFLGFIMIPESDSNFLKRLEYFYFPISFGLILFVGLLLFALVMLAKGTEDHKS</sequence>
<comment type="similarity">
    <text evidence="2">Belongs to the amino acid-polyamine-organocation (APC) superfamily. Spore germination protein (SGP) (TC 2.A.3.9) family.</text>
</comment>
<comment type="subcellular location">
    <subcellularLocation>
        <location evidence="1">Membrane</location>
        <topology evidence="1">Multi-pass membrane protein</topology>
    </subcellularLocation>
</comment>
<feature type="transmembrane region" description="Helical" evidence="8">
    <location>
        <begin position="192"/>
        <end position="211"/>
    </location>
</feature>
<dbReference type="EMBL" id="RHHQ01000029">
    <property type="protein sequence ID" value="RNB79198.1"/>
    <property type="molecule type" value="Genomic_DNA"/>
</dbReference>
<keyword evidence="4" id="KW-0309">Germination</keyword>
<dbReference type="GO" id="GO:0009847">
    <property type="term" value="P:spore germination"/>
    <property type="evidence" value="ECO:0007669"/>
    <property type="project" value="InterPro"/>
</dbReference>
<evidence type="ECO:0000256" key="5">
    <source>
        <dbReference type="ARBA" id="ARBA00022692"/>
    </source>
</evidence>
<reference evidence="9 10" key="1">
    <citation type="submission" date="2018-10" db="EMBL/GenBank/DDBJ databases">
        <title>Phylogenomics of Brevibacillus.</title>
        <authorList>
            <person name="Dunlap C."/>
        </authorList>
    </citation>
    <scope>NUCLEOTIDE SEQUENCE [LARGE SCALE GENOMIC DNA]</scope>
    <source>
        <strain evidence="9 10">JCM 15716</strain>
    </source>
</reference>
<protein>
    <submittedName>
        <fullName evidence="9">Spore gernimation protein</fullName>
    </submittedName>
</protein>
<proteinExistence type="inferred from homology"/>
<dbReference type="InterPro" id="IPR004761">
    <property type="entry name" value="Spore_GerAB"/>
</dbReference>
<dbReference type="OrthoDB" id="2381188at2"/>
<evidence type="ECO:0000256" key="2">
    <source>
        <dbReference type="ARBA" id="ARBA00007998"/>
    </source>
</evidence>
<feature type="transmembrane region" description="Helical" evidence="8">
    <location>
        <begin position="223"/>
        <end position="246"/>
    </location>
</feature>
<comment type="caution">
    <text evidence="9">The sequence shown here is derived from an EMBL/GenBank/DDBJ whole genome shotgun (WGS) entry which is preliminary data.</text>
</comment>
<dbReference type="NCBIfam" id="TIGR00912">
    <property type="entry name" value="2A0309"/>
    <property type="match status" value="1"/>
</dbReference>
<feature type="transmembrane region" description="Helical" evidence="8">
    <location>
        <begin position="310"/>
        <end position="327"/>
    </location>
</feature>
<keyword evidence="10" id="KW-1185">Reference proteome</keyword>
<keyword evidence="7 8" id="KW-0472">Membrane</keyword>
<evidence type="ECO:0000313" key="9">
    <source>
        <dbReference type="EMBL" id="RNB79198.1"/>
    </source>
</evidence>